<keyword evidence="4" id="KW-1185">Reference proteome</keyword>
<dbReference type="AlphaFoldDB" id="A0A9P4WAA3"/>
<dbReference type="OrthoDB" id="2020070at2759"/>
<protein>
    <recommendedName>
        <fullName evidence="2">LYC1 C-terminal domain-containing protein</fullName>
    </recommendedName>
</protein>
<dbReference type="Gene3D" id="3.40.630.30">
    <property type="match status" value="1"/>
</dbReference>
<evidence type="ECO:0000256" key="1">
    <source>
        <dbReference type="SAM" id="SignalP"/>
    </source>
</evidence>
<evidence type="ECO:0000313" key="3">
    <source>
        <dbReference type="EMBL" id="KAF3008708.1"/>
    </source>
</evidence>
<feature type="domain" description="LYC1 C-terminal" evidence="2">
    <location>
        <begin position="183"/>
        <end position="363"/>
    </location>
</feature>
<feature type="chain" id="PRO_5040373553" description="LYC1 C-terminal domain-containing protein" evidence="1">
    <location>
        <begin position="26"/>
        <end position="367"/>
    </location>
</feature>
<dbReference type="InterPro" id="IPR055100">
    <property type="entry name" value="GNAT_LYC1-like"/>
</dbReference>
<gene>
    <name evidence="3" type="ORF">E8E13_009602</name>
</gene>
<feature type="signal peptide" evidence="1">
    <location>
        <begin position="1"/>
        <end position="25"/>
    </location>
</feature>
<proteinExistence type="predicted"/>
<dbReference type="PANTHER" id="PTHR34815">
    <property type="entry name" value="LYSINE ACETYLTRANSFERASE"/>
    <property type="match status" value="1"/>
</dbReference>
<dbReference type="Proteomes" id="UP000801428">
    <property type="component" value="Unassembled WGS sequence"/>
</dbReference>
<dbReference type="InterPro" id="IPR053013">
    <property type="entry name" value="LAT"/>
</dbReference>
<reference evidence="3" key="1">
    <citation type="submission" date="2019-04" db="EMBL/GenBank/DDBJ databases">
        <title>Sequencing of skin fungus with MAO and IRED activity.</title>
        <authorList>
            <person name="Marsaioli A.J."/>
            <person name="Bonatto J.M.C."/>
            <person name="Reis Junior O."/>
        </authorList>
    </citation>
    <scope>NUCLEOTIDE SEQUENCE</scope>
    <source>
        <strain evidence="3">30M1</strain>
    </source>
</reference>
<evidence type="ECO:0000313" key="4">
    <source>
        <dbReference type="Proteomes" id="UP000801428"/>
    </source>
</evidence>
<organism evidence="3 4">
    <name type="scientific">Curvularia kusanoi</name>
    <name type="common">Cochliobolus kusanoi</name>
    <dbReference type="NCBI Taxonomy" id="90978"/>
    <lineage>
        <taxon>Eukaryota</taxon>
        <taxon>Fungi</taxon>
        <taxon>Dikarya</taxon>
        <taxon>Ascomycota</taxon>
        <taxon>Pezizomycotina</taxon>
        <taxon>Dothideomycetes</taxon>
        <taxon>Pleosporomycetidae</taxon>
        <taxon>Pleosporales</taxon>
        <taxon>Pleosporineae</taxon>
        <taxon>Pleosporaceae</taxon>
        <taxon>Curvularia</taxon>
    </lineage>
</organism>
<accession>A0A9P4WAA3</accession>
<sequence length="367" mass="41550">MSAAHLTITLSSGTVITVLFGEATAQQQLECDKFAANGRGLYLDEDEILAREAYLRKQNLIVNGGGRTWCLYRQDDQNQVLSTCKTMRRTCLLEEAESAHTLEGYCITSVYTPLVYRGHGLASHLLRKVAEWLDGPGAASLSMLYSGIPRYYEALGWDTLPNDETILSISPWIQDTLDSDAGLDVRSLLDADIEELCAQESRRHTRTGVGQEASKLYVVPTADIVRYQQALSDHMGELWQYEAPKIRGAAYKCDWICWYHDFGSRTLRIQHVHKSIENEESKEETMIALFLHAVREANNWSFTTVSTRDTSARVRTALRTLAEEGNFTKSVSEIKRAQKISLRWKDGNAQFGNVVMDNESYAWNLRY</sequence>
<dbReference type="PANTHER" id="PTHR34815:SF4">
    <property type="entry name" value="N-ACETYLTRANSFERASE DOMAIN-CONTAINING PROTEIN"/>
    <property type="match status" value="1"/>
</dbReference>
<keyword evidence="1" id="KW-0732">Signal</keyword>
<dbReference type="InterPro" id="IPR016181">
    <property type="entry name" value="Acyl_CoA_acyltransferase"/>
</dbReference>
<name>A0A9P4WAA3_CURKU</name>
<dbReference type="EMBL" id="SWKU01000003">
    <property type="protein sequence ID" value="KAF3008708.1"/>
    <property type="molecule type" value="Genomic_DNA"/>
</dbReference>
<evidence type="ECO:0000259" key="2">
    <source>
        <dbReference type="Pfam" id="PF22998"/>
    </source>
</evidence>
<dbReference type="Pfam" id="PF22998">
    <property type="entry name" value="GNAT_LYC1-like"/>
    <property type="match status" value="1"/>
</dbReference>
<comment type="caution">
    <text evidence="3">The sequence shown here is derived from an EMBL/GenBank/DDBJ whole genome shotgun (WGS) entry which is preliminary data.</text>
</comment>
<dbReference type="SUPFAM" id="SSF55729">
    <property type="entry name" value="Acyl-CoA N-acyltransferases (Nat)"/>
    <property type="match status" value="1"/>
</dbReference>